<dbReference type="EMBL" id="FNIB01000003">
    <property type="protein sequence ID" value="SDN00188.1"/>
    <property type="molecule type" value="Genomic_DNA"/>
</dbReference>
<dbReference type="AlphaFoldDB" id="A0A5E9FY47"/>
<reference evidence="1 2" key="1">
    <citation type="submission" date="2016-10" db="EMBL/GenBank/DDBJ databases">
        <authorList>
            <person name="Varghese N."/>
            <person name="Submissions S."/>
        </authorList>
    </citation>
    <scope>NUCLEOTIDE SEQUENCE [LARGE SCALE GENOMIC DNA]</scope>
    <source>
        <strain evidence="1 2">CGMCC 1.11215</strain>
    </source>
</reference>
<gene>
    <name evidence="1" type="ORF">SAMN05216368_103175</name>
</gene>
<accession>A0A5E9FY47</accession>
<sequence length="55" mass="6126">MRITCPFCKSQADLKPNPAQALRITLPLYVLKCTGCERTSIRVEPVRRAHTLASA</sequence>
<dbReference type="Proteomes" id="UP000199639">
    <property type="component" value="Unassembled WGS sequence"/>
</dbReference>
<proteinExistence type="predicted"/>
<evidence type="ECO:0000313" key="1">
    <source>
        <dbReference type="EMBL" id="SDN00188.1"/>
    </source>
</evidence>
<organism evidence="1 2">
    <name type="scientific">Cryobacterium flavum</name>
    <dbReference type="NCBI Taxonomy" id="1424659"/>
    <lineage>
        <taxon>Bacteria</taxon>
        <taxon>Bacillati</taxon>
        <taxon>Actinomycetota</taxon>
        <taxon>Actinomycetes</taxon>
        <taxon>Micrococcales</taxon>
        <taxon>Microbacteriaceae</taxon>
        <taxon>Cryobacterium</taxon>
    </lineage>
</organism>
<name>A0A5E9FY47_9MICO</name>
<protein>
    <submittedName>
        <fullName evidence="1">Uncharacterized protein</fullName>
    </submittedName>
</protein>
<evidence type="ECO:0000313" key="2">
    <source>
        <dbReference type="Proteomes" id="UP000199639"/>
    </source>
</evidence>